<sequence>MYILWTEVEAARQCRVKTQPPLRQCAAPASEAELRGIDIEFHTIFWHQEKPQNVIETRRSTNSTLLNARKVFWRKLYGARQRRVNNTVTAASMRGKPKPTKTPLASQPTLLIVPSVSSSRRTRRRPSSVVVNSRLGSLGTGDSAADASLVTNLLSEGEEFGLNGLLPSRALLTPPPLPRQTRRPRRRLKGRSSAPVAPAITNADAKDAELSSSSIHPLYLATGLQPGRFTTADHQGVRDNLDSLLSATASNRRQSLASPGRVRGDGDSATLQRRFADVYELDARGAAAFSERDLSVIAERVAARGDGTMDGLVAANNQHFANFGEVAKAVGNLSGRVQVIESVAVSQINDLATSMGVLQSIVDALSVTVETLATHAATPPTPAPTPSAAPLPAPSVPAPQALAQPPPPTLMDVDAEQTKARSRPHRVRAASAPGSTRLCLRAQGAAHRPRDDDDRSSRARRCATGPTPSARCPALRAHCHAPRCTRGAPCRPIVPATPAAAAGPPQAPHDPRRDVVLDPVTWTRDANGIKMDVTNILKVVIPSSKGVRFRNRRATDAYTILTFETSEIAAWIVASWAQAHRGGYHAVTALHPNA</sequence>
<protein>
    <submittedName>
        <fullName evidence="2">Uncharacterized protein</fullName>
    </submittedName>
</protein>
<proteinExistence type="predicted"/>
<feature type="compositionally biased region" description="Basic and acidic residues" evidence="1">
    <location>
        <begin position="448"/>
        <end position="457"/>
    </location>
</feature>
<feature type="region of interest" description="Disordered" evidence="1">
    <location>
        <begin position="171"/>
        <end position="194"/>
    </location>
</feature>
<evidence type="ECO:0000256" key="1">
    <source>
        <dbReference type="SAM" id="MobiDB-lite"/>
    </source>
</evidence>
<dbReference type="EMBL" id="JARKIE010000001">
    <property type="protein sequence ID" value="KAJ7710551.1"/>
    <property type="molecule type" value="Genomic_DNA"/>
</dbReference>
<feature type="region of interest" description="Disordered" evidence="1">
    <location>
        <begin position="442"/>
        <end position="471"/>
    </location>
</feature>
<name>A0AAD7H2Q3_MYCRO</name>
<evidence type="ECO:0000313" key="3">
    <source>
        <dbReference type="Proteomes" id="UP001221757"/>
    </source>
</evidence>
<accession>A0AAD7H2Q3</accession>
<comment type="caution">
    <text evidence="2">The sequence shown here is derived from an EMBL/GenBank/DDBJ whole genome shotgun (WGS) entry which is preliminary data.</text>
</comment>
<organism evidence="2 3">
    <name type="scientific">Mycena rosella</name>
    <name type="common">Pink bonnet</name>
    <name type="synonym">Agaricus rosellus</name>
    <dbReference type="NCBI Taxonomy" id="1033263"/>
    <lineage>
        <taxon>Eukaryota</taxon>
        <taxon>Fungi</taxon>
        <taxon>Dikarya</taxon>
        <taxon>Basidiomycota</taxon>
        <taxon>Agaricomycotina</taxon>
        <taxon>Agaricomycetes</taxon>
        <taxon>Agaricomycetidae</taxon>
        <taxon>Agaricales</taxon>
        <taxon>Marasmiineae</taxon>
        <taxon>Mycenaceae</taxon>
        <taxon>Mycena</taxon>
    </lineage>
</organism>
<evidence type="ECO:0000313" key="2">
    <source>
        <dbReference type="EMBL" id="KAJ7710551.1"/>
    </source>
</evidence>
<feature type="compositionally biased region" description="Pro residues" evidence="1">
    <location>
        <begin position="379"/>
        <end position="397"/>
    </location>
</feature>
<dbReference type="Proteomes" id="UP001221757">
    <property type="component" value="Unassembled WGS sequence"/>
</dbReference>
<keyword evidence="3" id="KW-1185">Reference proteome</keyword>
<gene>
    <name evidence="2" type="ORF">B0H17DRAFT_1223690</name>
</gene>
<feature type="region of interest" description="Disordered" evidence="1">
    <location>
        <begin position="376"/>
        <end position="410"/>
    </location>
</feature>
<reference evidence="2" key="1">
    <citation type="submission" date="2023-03" db="EMBL/GenBank/DDBJ databases">
        <title>Massive genome expansion in bonnet fungi (Mycena s.s.) driven by repeated elements and novel gene families across ecological guilds.</title>
        <authorList>
            <consortium name="Lawrence Berkeley National Laboratory"/>
            <person name="Harder C.B."/>
            <person name="Miyauchi S."/>
            <person name="Viragh M."/>
            <person name="Kuo A."/>
            <person name="Thoen E."/>
            <person name="Andreopoulos B."/>
            <person name="Lu D."/>
            <person name="Skrede I."/>
            <person name="Drula E."/>
            <person name="Henrissat B."/>
            <person name="Morin E."/>
            <person name="Kohler A."/>
            <person name="Barry K."/>
            <person name="LaButti K."/>
            <person name="Morin E."/>
            <person name="Salamov A."/>
            <person name="Lipzen A."/>
            <person name="Mereny Z."/>
            <person name="Hegedus B."/>
            <person name="Baldrian P."/>
            <person name="Stursova M."/>
            <person name="Weitz H."/>
            <person name="Taylor A."/>
            <person name="Grigoriev I.V."/>
            <person name="Nagy L.G."/>
            <person name="Martin F."/>
            <person name="Kauserud H."/>
        </authorList>
    </citation>
    <scope>NUCLEOTIDE SEQUENCE</scope>
    <source>
        <strain evidence="2">CBHHK067</strain>
    </source>
</reference>
<dbReference type="AlphaFoldDB" id="A0AAD7H2Q3"/>
<feature type="compositionally biased region" description="Basic residues" evidence="1">
    <location>
        <begin position="180"/>
        <end position="190"/>
    </location>
</feature>